<accession>A0A8S5P499</accession>
<dbReference type="EMBL" id="BK015322">
    <property type="protein sequence ID" value="DAE01249.1"/>
    <property type="molecule type" value="Genomic_DNA"/>
</dbReference>
<evidence type="ECO:0000313" key="1">
    <source>
        <dbReference type="EMBL" id="DAE01249.1"/>
    </source>
</evidence>
<sequence length="160" mass="18273">MPNLVLEKGGQTYRFGLHEEKSVTRGKYITVPFNGRDYYARYGDTSTPLKIEKGGRTYSIQYEPVDFQTISESVNARQAGSKMLQVYFAEGRYKVRMRFSNTKEFEVYINEYGNKEVAGIVSIHPNGFAKTFTLKIGNVFNEAITNAETDAYFTIERIGE</sequence>
<reference evidence="1" key="1">
    <citation type="journal article" date="2021" name="Proc. Natl. Acad. Sci. U.S.A.">
        <title>A Catalog of Tens of Thousands of Viruses from Human Metagenomes Reveals Hidden Associations with Chronic Diseases.</title>
        <authorList>
            <person name="Tisza M.J."/>
            <person name="Buck C.B."/>
        </authorList>
    </citation>
    <scope>NUCLEOTIDE SEQUENCE</scope>
    <source>
        <strain evidence="1">Ct3rL24</strain>
    </source>
</reference>
<name>A0A8S5P499_9CAUD</name>
<protein>
    <submittedName>
        <fullName evidence="1">Uncharacterized protein</fullName>
    </submittedName>
</protein>
<proteinExistence type="predicted"/>
<organism evidence="1">
    <name type="scientific">Podoviridae sp. ct3rL24</name>
    <dbReference type="NCBI Taxonomy" id="2825218"/>
    <lineage>
        <taxon>Viruses</taxon>
        <taxon>Duplodnaviria</taxon>
        <taxon>Heunggongvirae</taxon>
        <taxon>Uroviricota</taxon>
        <taxon>Caudoviricetes</taxon>
    </lineage>
</organism>